<protein>
    <recommendedName>
        <fullName evidence="1">diguanylate cyclase</fullName>
        <ecNumber evidence="1">2.7.7.65</ecNumber>
    </recommendedName>
</protein>
<reference evidence="4" key="2">
    <citation type="submission" date="2021-08" db="EMBL/GenBank/DDBJ databases">
        <authorList>
            <person name="Dalcin Martins P."/>
        </authorList>
    </citation>
    <scope>NUCLEOTIDE SEQUENCE</scope>
    <source>
        <strain evidence="4">MAG_39</strain>
    </source>
</reference>
<accession>A0A953J696</accession>
<evidence type="ECO:0000256" key="1">
    <source>
        <dbReference type="ARBA" id="ARBA00012528"/>
    </source>
</evidence>
<dbReference type="GO" id="GO:0043709">
    <property type="term" value="P:cell adhesion involved in single-species biofilm formation"/>
    <property type="evidence" value="ECO:0007669"/>
    <property type="project" value="TreeGrafter"/>
</dbReference>
<evidence type="ECO:0000259" key="3">
    <source>
        <dbReference type="PROSITE" id="PS50887"/>
    </source>
</evidence>
<proteinExistence type="predicted"/>
<dbReference type="Proteomes" id="UP000705867">
    <property type="component" value="Unassembled WGS sequence"/>
</dbReference>
<dbReference type="AlphaFoldDB" id="A0A953J696"/>
<dbReference type="PANTHER" id="PTHR45138:SF9">
    <property type="entry name" value="DIGUANYLATE CYCLASE DGCM-RELATED"/>
    <property type="match status" value="1"/>
</dbReference>
<comment type="catalytic activity">
    <reaction evidence="2">
        <text>2 GTP = 3',3'-c-di-GMP + 2 diphosphate</text>
        <dbReference type="Rhea" id="RHEA:24898"/>
        <dbReference type="ChEBI" id="CHEBI:33019"/>
        <dbReference type="ChEBI" id="CHEBI:37565"/>
        <dbReference type="ChEBI" id="CHEBI:58805"/>
        <dbReference type="EC" id="2.7.7.65"/>
    </reaction>
</comment>
<dbReference type="GO" id="GO:1902201">
    <property type="term" value="P:negative regulation of bacterial-type flagellum-dependent cell motility"/>
    <property type="evidence" value="ECO:0007669"/>
    <property type="project" value="TreeGrafter"/>
</dbReference>
<dbReference type="GO" id="GO:0005886">
    <property type="term" value="C:plasma membrane"/>
    <property type="evidence" value="ECO:0007669"/>
    <property type="project" value="TreeGrafter"/>
</dbReference>
<dbReference type="PANTHER" id="PTHR45138">
    <property type="entry name" value="REGULATORY COMPONENTS OF SENSORY TRANSDUCTION SYSTEM"/>
    <property type="match status" value="1"/>
</dbReference>
<reference evidence="4" key="1">
    <citation type="journal article" date="2021" name="bioRxiv">
        <title>Unraveling nitrogen, sulfur and carbon metabolic pathways and microbial community transcriptional responses to substrate deprivation and toxicity stresses in a bioreactor mimicking anoxic brackish coastal sediment conditions.</title>
        <authorList>
            <person name="Martins P.D."/>
            <person name="Echeveste M.J."/>
            <person name="Arshad A."/>
            <person name="Kurth J."/>
            <person name="Ouboter H."/>
            <person name="Jetten M.S.M."/>
            <person name="Welte C.U."/>
        </authorList>
    </citation>
    <scope>NUCLEOTIDE SEQUENCE</scope>
    <source>
        <strain evidence="4">MAG_39</strain>
    </source>
</reference>
<sequence length="79" mass="8861">METDLDSALVIAQKIRNAVESHCFERAGKVTVSCGVTEFKEGDLVDSFMKRGDDALYKEKKGGRNRVEALSLPQWIPFK</sequence>
<dbReference type="InterPro" id="IPR000160">
    <property type="entry name" value="GGDEF_dom"/>
</dbReference>
<keyword evidence="4" id="KW-0548">Nucleotidyltransferase</keyword>
<dbReference type="SUPFAM" id="SSF55073">
    <property type="entry name" value="Nucleotide cyclase"/>
    <property type="match status" value="1"/>
</dbReference>
<dbReference type="InterPro" id="IPR050469">
    <property type="entry name" value="Diguanylate_Cyclase"/>
</dbReference>
<dbReference type="EMBL" id="JAIOIV010000101">
    <property type="protein sequence ID" value="MBZ0157031.1"/>
    <property type="molecule type" value="Genomic_DNA"/>
</dbReference>
<dbReference type="InterPro" id="IPR029787">
    <property type="entry name" value="Nucleotide_cyclase"/>
</dbReference>
<gene>
    <name evidence="4" type="ORF">K8I29_12575</name>
</gene>
<name>A0A953J696_9BACT</name>
<evidence type="ECO:0000313" key="5">
    <source>
        <dbReference type="Proteomes" id="UP000705867"/>
    </source>
</evidence>
<dbReference type="Gene3D" id="3.30.70.270">
    <property type="match status" value="1"/>
</dbReference>
<organism evidence="4 5">
    <name type="scientific">Candidatus Nitrobium versatile</name>
    <dbReference type="NCBI Taxonomy" id="2884831"/>
    <lineage>
        <taxon>Bacteria</taxon>
        <taxon>Pseudomonadati</taxon>
        <taxon>Nitrospirota</taxon>
        <taxon>Nitrospiria</taxon>
        <taxon>Nitrospirales</taxon>
        <taxon>Nitrospiraceae</taxon>
        <taxon>Candidatus Nitrobium</taxon>
    </lineage>
</organism>
<evidence type="ECO:0000256" key="2">
    <source>
        <dbReference type="ARBA" id="ARBA00034247"/>
    </source>
</evidence>
<keyword evidence="4" id="KW-0808">Transferase</keyword>
<comment type="caution">
    <text evidence="4">The sequence shown here is derived from an EMBL/GenBank/DDBJ whole genome shotgun (WGS) entry which is preliminary data.</text>
</comment>
<feature type="domain" description="GGDEF" evidence="3">
    <location>
        <begin position="1"/>
        <end position="72"/>
    </location>
</feature>
<dbReference type="Pfam" id="PF00990">
    <property type="entry name" value="GGDEF"/>
    <property type="match status" value="1"/>
</dbReference>
<dbReference type="EC" id="2.7.7.65" evidence="1"/>
<dbReference type="GO" id="GO:0052621">
    <property type="term" value="F:diguanylate cyclase activity"/>
    <property type="evidence" value="ECO:0007669"/>
    <property type="project" value="UniProtKB-EC"/>
</dbReference>
<evidence type="ECO:0000313" key="4">
    <source>
        <dbReference type="EMBL" id="MBZ0157031.1"/>
    </source>
</evidence>
<dbReference type="PROSITE" id="PS50887">
    <property type="entry name" value="GGDEF"/>
    <property type="match status" value="1"/>
</dbReference>
<dbReference type="InterPro" id="IPR043128">
    <property type="entry name" value="Rev_trsase/Diguanyl_cyclase"/>
</dbReference>